<protein>
    <submittedName>
        <fullName evidence="2">Uncharacterized protein</fullName>
    </submittedName>
</protein>
<dbReference type="Proteomes" id="UP001454036">
    <property type="component" value="Unassembled WGS sequence"/>
</dbReference>
<reference evidence="2 3" key="1">
    <citation type="submission" date="2024-01" db="EMBL/GenBank/DDBJ databases">
        <title>The complete chloroplast genome sequence of Lithospermum erythrorhizon: insights into the phylogenetic relationship among Boraginaceae species and the maternal lineages of purple gromwells.</title>
        <authorList>
            <person name="Okada T."/>
            <person name="Watanabe K."/>
        </authorList>
    </citation>
    <scope>NUCLEOTIDE SEQUENCE [LARGE SCALE GENOMIC DNA]</scope>
</reference>
<evidence type="ECO:0000313" key="2">
    <source>
        <dbReference type="EMBL" id="GAA0154371.1"/>
    </source>
</evidence>
<comment type="caution">
    <text evidence="2">The sequence shown here is derived from an EMBL/GenBank/DDBJ whole genome shotgun (WGS) entry which is preliminary data.</text>
</comment>
<sequence length="147" mass="15950">MADNSPQDAAGFTNTTPGTIRRILEEVSLACLAASVGGSYLLEGKILFSPSTSPLIHYPNNKIVVVPDPSNVDTGTQESGTGHRSAPPSDGRDNEEAEIFAASVITDPNVDVKGRMRGSGNCSTVQKKKYSDHQENVWENRCPRYWR</sequence>
<organism evidence="2 3">
    <name type="scientific">Lithospermum erythrorhizon</name>
    <name type="common">Purple gromwell</name>
    <name type="synonym">Lithospermum officinale var. erythrorhizon</name>
    <dbReference type="NCBI Taxonomy" id="34254"/>
    <lineage>
        <taxon>Eukaryota</taxon>
        <taxon>Viridiplantae</taxon>
        <taxon>Streptophyta</taxon>
        <taxon>Embryophyta</taxon>
        <taxon>Tracheophyta</taxon>
        <taxon>Spermatophyta</taxon>
        <taxon>Magnoliopsida</taxon>
        <taxon>eudicotyledons</taxon>
        <taxon>Gunneridae</taxon>
        <taxon>Pentapetalae</taxon>
        <taxon>asterids</taxon>
        <taxon>lamiids</taxon>
        <taxon>Boraginales</taxon>
        <taxon>Boraginaceae</taxon>
        <taxon>Boraginoideae</taxon>
        <taxon>Lithospermeae</taxon>
        <taxon>Lithospermum</taxon>
    </lineage>
</organism>
<feature type="region of interest" description="Disordered" evidence="1">
    <location>
        <begin position="67"/>
        <end position="96"/>
    </location>
</feature>
<name>A0AAV3PUH9_LITER</name>
<gene>
    <name evidence="2" type="ORF">LIER_43275</name>
</gene>
<accession>A0AAV3PUH9</accession>
<proteinExistence type="predicted"/>
<evidence type="ECO:0000313" key="3">
    <source>
        <dbReference type="Proteomes" id="UP001454036"/>
    </source>
</evidence>
<feature type="compositionally biased region" description="Polar residues" evidence="1">
    <location>
        <begin position="71"/>
        <end position="82"/>
    </location>
</feature>
<dbReference type="AlphaFoldDB" id="A0AAV3PUH9"/>
<keyword evidence="3" id="KW-1185">Reference proteome</keyword>
<evidence type="ECO:0000256" key="1">
    <source>
        <dbReference type="SAM" id="MobiDB-lite"/>
    </source>
</evidence>
<dbReference type="EMBL" id="BAABME010033898">
    <property type="protein sequence ID" value="GAA0154371.1"/>
    <property type="molecule type" value="Genomic_DNA"/>
</dbReference>